<organism evidence="6 7">
    <name type="scientific">Solimonas marina</name>
    <dbReference type="NCBI Taxonomy" id="2714601"/>
    <lineage>
        <taxon>Bacteria</taxon>
        <taxon>Pseudomonadati</taxon>
        <taxon>Pseudomonadota</taxon>
        <taxon>Gammaproteobacteria</taxon>
        <taxon>Nevskiales</taxon>
        <taxon>Nevskiaceae</taxon>
        <taxon>Solimonas</taxon>
    </lineage>
</organism>
<evidence type="ECO:0000313" key="6">
    <source>
        <dbReference type="EMBL" id="NKF21957.1"/>
    </source>
</evidence>
<evidence type="ECO:0000256" key="3">
    <source>
        <dbReference type="ARBA" id="ARBA00023163"/>
    </source>
</evidence>
<keyword evidence="1" id="KW-0805">Transcription regulation</keyword>
<comment type="caution">
    <text evidence="6">The sequence shown here is derived from an EMBL/GenBank/DDBJ whole genome shotgun (WGS) entry which is preliminary data.</text>
</comment>
<feature type="DNA-binding region" description="H-T-H motif" evidence="4">
    <location>
        <begin position="40"/>
        <end position="59"/>
    </location>
</feature>
<dbReference type="RefSeq" id="WP_168147222.1">
    <property type="nucleotide sequence ID" value="NZ_JAAVXB010000003.1"/>
</dbReference>
<sequence length="223" mass="24253">MKQIERPRKLPRQQRAQATVEAILDAAARILSGDGYAAMSTNRVAELAGVSVGSLYQYFPNKDALITALHERHGREIHEMLDVALTATAGGSLREIITALVQASLHGHLLDPQLHRVLEAELPFFDPPKSESDDHLGVHARIRSVLEAHREQIGPQDLDLATYMLITTVQALVHAAVIDPPAAPLSTAQIEAATIEMVLGYLGAGVPSTSVRTPTRDRHHARL</sequence>
<dbReference type="PRINTS" id="PR00455">
    <property type="entry name" value="HTHTETR"/>
</dbReference>
<dbReference type="InterPro" id="IPR050109">
    <property type="entry name" value="HTH-type_TetR-like_transc_reg"/>
</dbReference>
<dbReference type="GO" id="GO:0000976">
    <property type="term" value="F:transcription cis-regulatory region binding"/>
    <property type="evidence" value="ECO:0007669"/>
    <property type="project" value="TreeGrafter"/>
</dbReference>
<accession>A0A969W7R0</accession>
<dbReference type="Gene3D" id="1.10.357.10">
    <property type="entry name" value="Tetracycline Repressor, domain 2"/>
    <property type="match status" value="1"/>
</dbReference>
<keyword evidence="7" id="KW-1185">Reference proteome</keyword>
<dbReference type="InterPro" id="IPR001647">
    <property type="entry name" value="HTH_TetR"/>
</dbReference>
<reference evidence="6" key="1">
    <citation type="submission" date="2020-03" db="EMBL/GenBank/DDBJ databases">
        <title>Solimonas marina sp. nov., isolated from deep seawater of the Pacific Ocean.</title>
        <authorList>
            <person name="Liu X."/>
            <person name="Lai Q."/>
            <person name="Sun F."/>
            <person name="Gai Y."/>
            <person name="Li G."/>
            <person name="Shao Z."/>
        </authorList>
    </citation>
    <scope>NUCLEOTIDE SEQUENCE</scope>
    <source>
        <strain evidence="6">C16B3</strain>
    </source>
</reference>
<dbReference type="GO" id="GO:0003700">
    <property type="term" value="F:DNA-binding transcription factor activity"/>
    <property type="evidence" value="ECO:0007669"/>
    <property type="project" value="TreeGrafter"/>
</dbReference>
<gene>
    <name evidence="6" type="ORF">G7Y82_06475</name>
</gene>
<dbReference type="PROSITE" id="PS01081">
    <property type="entry name" value="HTH_TETR_1"/>
    <property type="match status" value="1"/>
</dbReference>
<dbReference type="PANTHER" id="PTHR30055">
    <property type="entry name" value="HTH-TYPE TRANSCRIPTIONAL REGULATOR RUTR"/>
    <property type="match status" value="1"/>
</dbReference>
<dbReference type="InterPro" id="IPR009057">
    <property type="entry name" value="Homeodomain-like_sf"/>
</dbReference>
<dbReference type="InterPro" id="IPR041669">
    <property type="entry name" value="TetR_C_15"/>
</dbReference>
<dbReference type="EMBL" id="JAAVXB010000003">
    <property type="protein sequence ID" value="NKF21957.1"/>
    <property type="molecule type" value="Genomic_DNA"/>
</dbReference>
<dbReference type="PROSITE" id="PS50977">
    <property type="entry name" value="HTH_TETR_2"/>
    <property type="match status" value="1"/>
</dbReference>
<name>A0A969W7R0_9GAMM</name>
<evidence type="ECO:0000259" key="5">
    <source>
        <dbReference type="PROSITE" id="PS50977"/>
    </source>
</evidence>
<evidence type="ECO:0000256" key="2">
    <source>
        <dbReference type="ARBA" id="ARBA00023125"/>
    </source>
</evidence>
<evidence type="ECO:0000256" key="4">
    <source>
        <dbReference type="PROSITE-ProRule" id="PRU00335"/>
    </source>
</evidence>
<protein>
    <submittedName>
        <fullName evidence="6">TetR/AcrR family transcriptional regulator</fullName>
    </submittedName>
</protein>
<feature type="domain" description="HTH tetR-type" evidence="5">
    <location>
        <begin position="17"/>
        <end position="77"/>
    </location>
</feature>
<dbReference type="Pfam" id="PF00440">
    <property type="entry name" value="TetR_N"/>
    <property type="match status" value="1"/>
</dbReference>
<dbReference type="SUPFAM" id="SSF46689">
    <property type="entry name" value="Homeodomain-like"/>
    <property type="match status" value="1"/>
</dbReference>
<dbReference type="Proteomes" id="UP000653472">
    <property type="component" value="Unassembled WGS sequence"/>
</dbReference>
<dbReference type="PANTHER" id="PTHR30055:SF234">
    <property type="entry name" value="HTH-TYPE TRANSCRIPTIONAL REGULATOR BETI"/>
    <property type="match status" value="1"/>
</dbReference>
<dbReference type="Pfam" id="PF17918">
    <property type="entry name" value="TetR_C_15"/>
    <property type="match status" value="1"/>
</dbReference>
<keyword evidence="2 4" id="KW-0238">DNA-binding</keyword>
<evidence type="ECO:0000256" key="1">
    <source>
        <dbReference type="ARBA" id="ARBA00023015"/>
    </source>
</evidence>
<dbReference type="AlphaFoldDB" id="A0A969W7R0"/>
<keyword evidence="3" id="KW-0804">Transcription</keyword>
<dbReference type="InterPro" id="IPR023772">
    <property type="entry name" value="DNA-bd_HTH_TetR-type_CS"/>
</dbReference>
<evidence type="ECO:0000313" key="7">
    <source>
        <dbReference type="Proteomes" id="UP000653472"/>
    </source>
</evidence>
<proteinExistence type="predicted"/>